<evidence type="ECO:0000256" key="4">
    <source>
        <dbReference type="ARBA" id="ARBA00023187"/>
    </source>
</evidence>
<evidence type="ECO:0000256" key="6">
    <source>
        <dbReference type="SAM" id="Coils"/>
    </source>
</evidence>
<dbReference type="PANTHER" id="PTHR14152:SF5">
    <property type="entry name" value="U4_U6.U5 TRI-SNRNP-ASSOCIATED PROTEIN 1"/>
    <property type="match status" value="1"/>
</dbReference>
<dbReference type="PANTHER" id="PTHR14152">
    <property type="entry name" value="SQUAMOUS CELL CARCINOMA ANTIGEN RECOGNISED BY CYTOTOXIC T LYMPHOCYTES"/>
    <property type="match status" value="1"/>
</dbReference>
<dbReference type="GO" id="GO:0046540">
    <property type="term" value="C:U4/U6 x U5 tri-snRNP complex"/>
    <property type="evidence" value="ECO:0007669"/>
    <property type="project" value="InterPro"/>
</dbReference>
<dbReference type="GO" id="GO:0000481">
    <property type="term" value="P:maturation of 5S rRNA"/>
    <property type="evidence" value="ECO:0007669"/>
    <property type="project" value="TreeGrafter"/>
</dbReference>
<feature type="region of interest" description="Disordered" evidence="7">
    <location>
        <begin position="669"/>
        <end position="783"/>
    </location>
</feature>
<feature type="compositionally biased region" description="Polar residues" evidence="7">
    <location>
        <begin position="739"/>
        <end position="751"/>
    </location>
</feature>
<comment type="similarity">
    <text evidence="2">Belongs to the SNU66/SART1 family.</text>
</comment>
<dbReference type="Proteomes" id="UP001219525">
    <property type="component" value="Unassembled WGS sequence"/>
</dbReference>
<proteinExistence type="inferred from homology"/>
<keyword evidence="3" id="KW-0507">mRNA processing</keyword>
<organism evidence="8 9">
    <name type="scientific">Mycena pura</name>
    <dbReference type="NCBI Taxonomy" id="153505"/>
    <lineage>
        <taxon>Eukaryota</taxon>
        <taxon>Fungi</taxon>
        <taxon>Dikarya</taxon>
        <taxon>Basidiomycota</taxon>
        <taxon>Agaricomycotina</taxon>
        <taxon>Agaricomycetes</taxon>
        <taxon>Agaricomycetidae</taxon>
        <taxon>Agaricales</taxon>
        <taxon>Marasmiineae</taxon>
        <taxon>Mycenaceae</taxon>
        <taxon>Mycena</taxon>
    </lineage>
</organism>
<comment type="caution">
    <text evidence="8">The sequence shown here is derived from an EMBL/GenBank/DDBJ whole genome shotgun (WGS) entry which is preliminary data.</text>
</comment>
<dbReference type="InterPro" id="IPR005011">
    <property type="entry name" value="SNU66/SART1"/>
</dbReference>
<evidence type="ECO:0000313" key="9">
    <source>
        <dbReference type="Proteomes" id="UP001219525"/>
    </source>
</evidence>
<feature type="compositionally biased region" description="Low complexity" evidence="7">
    <location>
        <begin position="717"/>
        <end position="731"/>
    </location>
</feature>
<dbReference type="Pfam" id="PF03343">
    <property type="entry name" value="SART-1"/>
    <property type="match status" value="1"/>
</dbReference>
<evidence type="ECO:0000256" key="3">
    <source>
        <dbReference type="ARBA" id="ARBA00022664"/>
    </source>
</evidence>
<name>A0AAD7E3W3_9AGAR</name>
<sequence length="783" mass="87460">MSMEESISLEETNKIRISLGLKPLTDDGAPADSKEKQAEENYAKQREAENKQRESKRIQDRIAKVKNRRELNASLKGVTLGDHDGDDDTLRWVKKSKKREKELAKKRQEELENMDKVFQGDEYTERDLVGLKVSHDFEDMDEGEARILTLKDSRILDNEEDELQNVEMAEDERTKRNKELKIKKRDYTGYDDEEFVPGQEGMKRSVLSKYDEELNGIQETGFRLGSSVQSKATKVEEQKHAAAATVNKSLLTIDYAKTFADTDYLKEGDVGFKKPKTKKKRSSRRVPEGDAMQGDGMDIDQKPIIPRARDLDANFVDDDELQAALARSRKVKLHKATKMTAEQLAKKLAAQRAQEEAEAAEIVKVEEDEKADGLDGLTFDDTSEFIRAVGNNPIAVRQEPTEPVVKQDPKELSQSRDVSMAPGDEAIEELEAGEVEMKEEEDEQDDAAILDAIEDLLTSVEAEQVVSNQSAAAQDDIGGTASEQTFKSGLAGTVNILRQQGLLAKGSEDQQDRESTQTARDRWLAQQRRAIERRETEKWQSRGQAKDQATREMLNRQREQQEIRETVEMYKNYKPDVNLVYYDNHGRAMTPKEAWKALSHRFHGKGSGKMKTEKHLKKINEEKKQAAMSSGDTPLSMTKAFQQRQEKTGQAHMVLSVGNRGTVPQAAEFFDAHPLSKGKSERGEKGKKKGKVVAEPAQSGFMTLPAPQMQSMLASANASPVPSSGVNSSSPAPKPGFSRISSAVDSPSQTGADDGERSRVTIGFGTKRKAVEEAQGSPPAKRR</sequence>
<dbReference type="AlphaFoldDB" id="A0AAD7E3W3"/>
<keyword evidence="9" id="KW-1185">Reference proteome</keyword>
<evidence type="ECO:0000313" key="8">
    <source>
        <dbReference type="EMBL" id="KAJ7227205.1"/>
    </source>
</evidence>
<dbReference type="EMBL" id="JARJCW010000003">
    <property type="protein sequence ID" value="KAJ7227205.1"/>
    <property type="molecule type" value="Genomic_DNA"/>
</dbReference>
<accession>A0AAD7E3W3</accession>
<keyword evidence="4" id="KW-0508">mRNA splicing</keyword>
<comment type="subcellular location">
    <subcellularLocation>
        <location evidence="1">Nucleus</location>
    </subcellularLocation>
</comment>
<feature type="compositionally biased region" description="Basic residues" evidence="7">
    <location>
        <begin position="273"/>
        <end position="284"/>
    </location>
</feature>
<evidence type="ECO:0000256" key="2">
    <source>
        <dbReference type="ARBA" id="ARBA00006076"/>
    </source>
</evidence>
<feature type="region of interest" description="Disordered" evidence="7">
    <location>
        <begin position="392"/>
        <end position="429"/>
    </location>
</feature>
<keyword evidence="5" id="KW-0539">Nucleus</keyword>
<evidence type="ECO:0000256" key="7">
    <source>
        <dbReference type="SAM" id="MobiDB-lite"/>
    </source>
</evidence>
<evidence type="ECO:0000256" key="1">
    <source>
        <dbReference type="ARBA" id="ARBA00004123"/>
    </source>
</evidence>
<feature type="region of interest" description="Disordered" evidence="7">
    <location>
        <begin position="532"/>
        <end position="558"/>
    </location>
</feature>
<dbReference type="Pfam" id="PF19252">
    <property type="entry name" value="HIND"/>
    <property type="match status" value="1"/>
</dbReference>
<feature type="coiled-coil region" evidence="6">
    <location>
        <begin position="338"/>
        <end position="370"/>
    </location>
</feature>
<gene>
    <name evidence="8" type="ORF">GGX14DRAFT_418615</name>
</gene>
<feature type="compositionally biased region" description="Basic and acidic residues" evidence="7">
    <location>
        <begin position="405"/>
        <end position="414"/>
    </location>
</feature>
<protein>
    <submittedName>
        <fullName evidence="8">SART-1 family-domain-containing protein</fullName>
    </submittedName>
</protein>
<feature type="compositionally biased region" description="Basic and acidic residues" evidence="7">
    <location>
        <begin position="32"/>
        <end position="62"/>
    </location>
</feature>
<feature type="region of interest" description="Disordered" evidence="7">
    <location>
        <begin position="269"/>
        <end position="301"/>
    </location>
</feature>
<feature type="region of interest" description="Disordered" evidence="7">
    <location>
        <begin position="19"/>
        <end position="62"/>
    </location>
</feature>
<dbReference type="GO" id="GO:0045292">
    <property type="term" value="P:mRNA cis splicing, via spliceosome"/>
    <property type="evidence" value="ECO:0007669"/>
    <property type="project" value="TreeGrafter"/>
</dbReference>
<keyword evidence="6" id="KW-0175">Coiled coil</keyword>
<dbReference type="InterPro" id="IPR045347">
    <property type="entry name" value="HIND"/>
</dbReference>
<reference evidence="8" key="1">
    <citation type="submission" date="2023-03" db="EMBL/GenBank/DDBJ databases">
        <title>Massive genome expansion in bonnet fungi (Mycena s.s.) driven by repeated elements and novel gene families across ecological guilds.</title>
        <authorList>
            <consortium name="Lawrence Berkeley National Laboratory"/>
            <person name="Harder C.B."/>
            <person name="Miyauchi S."/>
            <person name="Viragh M."/>
            <person name="Kuo A."/>
            <person name="Thoen E."/>
            <person name="Andreopoulos B."/>
            <person name="Lu D."/>
            <person name="Skrede I."/>
            <person name="Drula E."/>
            <person name="Henrissat B."/>
            <person name="Morin E."/>
            <person name="Kohler A."/>
            <person name="Barry K."/>
            <person name="LaButti K."/>
            <person name="Morin E."/>
            <person name="Salamov A."/>
            <person name="Lipzen A."/>
            <person name="Mereny Z."/>
            <person name="Hegedus B."/>
            <person name="Baldrian P."/>
            <person name="Stursova M."/>
            <person name="Weitz H."/>
            <person name="Taylor A."/>
            <person name="Grigoriev I.V."/>
            <person name="Nagy L.G."/>
            <person name="Martin F."/>
            <person name="Kauserud H."/>
        </authorList>
    </citation>
    <scope>NUCLEOTIDE SEQUENCE</scope>
    <source>
        <strain evidence="8">9144</strain>
    </source>
</reference>
<evidence type="ECO:0000256" key="5">
    <source>
        <dbReference type="ARBA" id="ARBA00023242"/>
    </source>
</evidence>